<keyword evidence="7" id="KW-0862">Zinc</keyword>
<dbReference type="InterPro" id="IPR015886">
    <property type="entry name" value="H2TH_FPG"/>
</dbReference>
<comment type="similarity">
    <text evidence="1">Belongs to the FPG family.</text>
</comment>
<dbReference type="SUPFAM" id="SSF57716">
    <property type="entry name" value="Glucocorticoid receptor-like (DNA-binding domain)"/>
    <property type="match status" value="1"/>
</dbReference>
<dbReference type="PROSITE" id="PS51068">
    <property type="entry name" value="FPG_CAT"/>
    <property type="match status" value="1"/>
</dbReference>
<reference evidence="17" key="1">
    <citation type="submission" date="2018-05" db="EMBL/GenBank/DDBJ databases">
        <authorList>
            <person name="Lu D."/>
        </authorList>
    </citation>
    <scope>NUCLEOTIDE SEQUENCE [LARGE SCALE GENOMIC DNA]</scope>
    <source>
        <strain evidence="17">F01</strain>
    </source>
</reference>
<evidence type="ECO:0000259" key="14">
    <source>
        <dbReference type="PROSITE" id="PS51066"/>
    </source>
</evidence>
<evidence type="ECO:0000256" key="10">
    <source>
        <dbReference type="ARBA" id="ARBA00023239"/>
    </source>
</evidence>
<keyword evidence="6" id="KW-0378">Hydrolase</keyword>
<evidence type="ECO:0000256" key="6">
    <source>
        <dbReference type="ARBA" id="ARBA00022801"/>
    </source>
</evidence>
<dbReference type="Pfam" id="PF06831">
    <property type="entry name" value="H2TH"/>
    <property type="match status" value="1"/>
</dbReference>
<comment type="caution">
    <text evidence="16">The sequence shown here is derived from an EMBL/GenBank/DDBJ whole genome shotgun (WGS) entry which is preliminary data.</text>
</comment>
<dbReference type="GO" id="GO:0003684">
    <property type="term" value="F:damaged DNA binding"/>
    <property type="evidence" value="ECO:0007669"/>
    <property type="project" value="InterPro"/>
</dbReference>
<keyword evidence="10" id="KW-0456">Lyase</keyword>
<dbReference type="InterPro" id="IPR010979">
    <property type="entry name" value="Ribosomal_uS13-like_H2TH"/>
</dbReference>
<protein>
    <recommendedName>
        <fullName evidence="2">DNA-(apurinic or apyrimidinic site) lyase</fullName>
        <ecNumber evidence="2">4.2.99.18</ecNumber>
    </recommendedName>
</protein>
<keyword evidence="4" id="KW-0227">DNA damage</keyword>
<feature type="domain" description="Formamidopyrimidine-DNA glycosylase catalytic" evidence="15">
    <location>
        <begin position="2"/>
        <end position="98"/>
    </location>
</feature>
<dbReference type="Gene3D" id="1.10.8.50">
    <property type="match status" value="1"/>
</dbReference>
<dbReference type="Pfam" id="PF01149">
    <property type="entry name" value="Fapy_DNA_glyco"/>
    <property type="match status" value="1"/>
</dbReference>
<evidence type="ECO:0000256" key="9">
    <source>
        <dbReference type="ARBA" id="ARBA00023204"/>
    </source>
</evidence>
<evidence type="ECO:0000256" key="1">
    <source>
        <dbReference type="ARBA" id="ARBA00009409"/>
    </source>
</evidence>
<dbReference type="EMBL" id="QFWX01000002">
    <property type="protein sequence ID" value="PXX92344.1"/>
    <property type="molecule type" value="Genomic_DNA"/>
</dbReference>
<evidence type="ECO:0000256" key="3">
    <source>
        <dbReference type="ARBA" id="ARBA00022723"/>
    </source>
</evidence>
<dbReference type="SMART" id="SM00898">
    <property type="entry name" value="Fapy_DNA_glyco"/>
    <property type="match status" value="1"/>
</dbReference>
<keyword evidence="8" id="KW-0238">DNA-binding</keyword>
<dbReference type="GO" id="GO:0140078">
    <property type="term" value="F:class I DNA-(apurinic or apyrimidinic site) endonuclease activity"/>
    <property type="evidence" value="ECO:0007669"/>
    <property type="project" value="UniProtKB-EC"/>
</dbReference>
<dbReference type="AlphaFoldDB" id="A0A2V4A1B4"/>
<dbReference type="PANTHER" id="PTHR42697:SF1">
    <property type="entry name" value="ENDONUCLEASE 8"/>
    <property type="match status" value="1"/>
</dbReference>
<dbReference type="GO" id="GO:0008270">
    <property type="term" value="F:zinc ion binding"/>
    <property type="evidence" value="ECO:0007669"/>
    <property type="project" value="UniProtKB-KW"/>
</dbReference>
<proteinExistence type="inferred from homology"/>
<dbReference type="PANTHER" id="PTHR42697">
    <property type="entry name" value="ENDONUCLEASE 8"/>
    <property type="match status" value="1"/>
</dbReference>
<keyword evidence="16" id="KW-0255">Endonuclease</keyword>
<dbReference type="GO" id="GO:0006284">
    <property type="term" value="P:base-excision repair"/>
    <property type="evidence" value="ECO:0007669"/>
    <property type="project" value="InterPro"/>
</dbReference>
<dbReference type="RefSeq" id="WP_114611898.1">
    <property type="nucleotide sequence ID" value="NZ_QFWX01000002.1"/>
</dbReference>
<feature type="domain" description="FPG-type" evidence="14">
    <location>
        <begin position="243"/>
        <end position="277"/>
    </location>
</feature>
<keyword evidence="12" id="KW-0326">Glycosidase</keyword>
<evidence type="ECO:0000256" key="13">
    <source>
        <dbReference type="PROSITE-ProRule" id="PRU00391"/>
    </source>
</evidence>
<evidence type="ECO:0000256" key="12">
    <source>
        <dbReference type="ARBA" id="ARBA00023295"/>
    </source>
</evidence>
<keyword evidence="16" id="KW-0540">Nuclease</keyword>
<dbReference type="Gene3D" id="3.20.190.10">
    <property type="entry name" value="MutM-like, N-terminal"/>
    <property type="match status" value="1"/>
</dbReference>
<reference evidence="16 17" key="2">
    <citation type="submission" date="2018-06" db="EMBL/GenBank/DDBJ databases">
        <title>Marinobactersediminissp. nov, a moderately halophilic bacterium isolated from marine solar saltern.</title>
        <authorList>
            <person name="Zhang Y."/>
        </authorList>
    </citation>
    <scope>NUCLEOTIDE SEQUENCE [LARGE SCALE GENOMIC DNA]</scope>
    <source>
        <strain evidence="16 17">F01</strain>
    </source>
</reference>
<keyword evidence="11" id="KW-0511">Multifunctional enzyme</keyword>
<sequence length="278" mass="30925">MPEGPEIRRMVDDIAKAVAGQVAEQVFFAFEHLKGFESSLADRRITGVEARGKAVLVFFAASDDDGPWCVYSHNQLYGKWRVGKPGREPATNRQLRFAITGSKAAAWLYSASDIQLVRPENLGEVGYLARLGPDPLNQSVSVEELIAVLESKRFRGRSLAGLLLDQGFIAGIGNYLRSEILFEAGLPPATRPRDLGDVGRKRLADAILDLISRAYTLKGITNNPERAGRLKKEGWNFSRRRHMVFNRESAACHECGTTIVKTLMASRRLYYCPSCQRP</sequence>
<gene>
    <name evidence="16" type="ORF">DIT71_03865</name>
</gene>
<evidence type="ECO:0000256" key="11">
    <source>
        <dbReference type="ARBA" id="ARBA00023268"/>
    </source>
</evidence>
<dbReference type="GO" id="GO:0000703">
    <property type="term" value="F:oxidized pyrimidine nucleobase lesion DNA N-glycosylase activity"/>
    <property type="evidence" value="ECO:0007669"/>
    <property type="project" value="TreeGrafter"/>
</dbReference>
<dbReference type="EC" id="4.2.99.18" evidence="2"/>
<name>A0A2V4A1B4_9GAMM</name>
<evidence type="ECO:0000313" key="17">
    <source>
        <dbReference type="Proteomes" id="UP000253987"/>
    </source>
</evidence>
<keyword evidence="17" id="KW-1185">Reference proteome</keyword>
<keyword evidence="9" id="KW-0234">DNA repair</keyword>
<dbReference type="SUPFAM" id="SSF46946">
    <property type="entry name" value="S13-like H2TH domain"/>
    <property type="match status" value="1"/>
</dbReference>
<dbReference type="OrthoDB" id="5657047at2"/>
<dbReference type="SMART" id="SM01232">
    <property type="entry name" value="H2TH"/>
    <property type="match status" value="1"/>
</dbReference>
<dbReference type="SUPFAM" id="SSF81624">
    <property type="entry name" value="N-terminal domain of MutM-like DNA repair proteins"/>
    <property type="match status" value="1"/>
</dbReference>
<dbReference type="Proteomes" id="UP000253987">
    <property type="component" value="Unassembled WGS sequence"/>
</dbReference>
<evidence type="ECO:0000256" key="5">
    <source>
        <dbReference type="ARBA" id="ARBA00022771"/>
    </source>
</evidence>
<evidence type="ECO:0000256" key="7">
    <source>
        <dbReference type="ARBA" id="ARBA00022833"/>
    </source>
</evidence>
<evidence type="ECO:0000259" key="15">
    <source>
        <dbReference type="PROSITE" id="PS51068"/>
    </source>
</evidence>
<dbReference type="PROSITE" id="PS51066">
    <property type="entry name" value="ZF_FPG_2"/>
    <property type="match status" value="1"/>
</dbReference>
<evidence type="ECO:0000256" key="2">
    <source>
        <dbReference type="ARBA" id="ARBA00012720"/>
    </source>
</evidence>
<evidence type="ECO:0000256" key="4">
    <source>
        <dbReference type="ARBA" id="ARBA00022763"/>
    </source>
</evidence>
<organism evidence="16 17">
    <name type="scientific">Marinobacter vulgaris</name>
    <dbReference type="NCBI Taxonomy" id="1928331"/>
    <lineage>
        <taxon>Bacteria</taxon>
        <taxon>Pseudomonadati</taxon>
        <taxon>Pseudomonadota</taxon>
        <taxon>Gammaproteobacteria</taxon>
        <taxon>Pseudomonadales</taxon>
        <taxon>Marinobacteraceae</taxon>
        <taxon>Marinobacter</taxon>
    </lineage>
</organism>
<keyword evidence="5 13" id="KW-0863">Zinc-finger</keyword>
<evidence type="ECO:0000256" key="8">
    <source>
        <dbReference type="ARBA" id="ARBA00023125"/>
    </source>
</evidence>
<dbReference type="NCBIfam" id="NF007763">
    <property type="entry name" value="PRK10445.1"/>
    <property type="match status" value="1"/>
</dbReference>
<dbReference type="InterPro" id="IPR000214">
    <property type="entry name" value="Znf_DNA_glyclase/AP_lyase"/>
</dbReference>
<dbReference type="InterPro" id="IPR035937">
    <property type="entry name" value="FPG_N"/>
</dbReference>
<dbReference type="InterPro" id="IPR012319">
    <property type="entry name" value="FPG_cat"/>
</dbReference>
<evidence type="ECO:0000313" key="16">
    <source>
        <dbReference type="EMBL" id="PXX92344.1"/>
    </source>
</evidence>
<keyword evidence="3" id="KW-0479">Metal-binding</keyword>
<accession>A0A2V4A1B4</accession>